<comment type="caution">
    <text evidence="1">The sequence shown here is derived from an EMBL/GenBank/DDBJ whole genome shotgun (WGS) entry which is preliminary data.</text>
</comment>
<accession>A0ACC1P1P6</accession>
<name>A0ACC1P1P6_9PEZI</name>
<gene>
    <name evidence="1" type="ORF">NUW58_g5680</name>
</gene>
<evidence type="ECO:0000313" key="1">
    <source>
        <dbReference type="EMBL" id="KAJ2985169.1"/>
    </source>
</evidence>
<proteinExistence type="predicted"/>
<organism evidence="1 2">
    <name type="scientific">Xylaria curta</name>
    <dbReference type="NCBI Taxonomy" id="42375"/>
    <lineage>
        <taxon>Eukaryota</taxon>
        <taxon>Fungi</taxon>
        <taxon>Dikarya</taxon>
        <taxon>Ascomycota</taxon>
        <taxon>Pezizomycotina</taxon>
        <taxon>Sordariomycetes</taxon>
        <taxon>Xylariomycetidae</taxon>
        <taxon>Xylariales</taxon>
        <taxon>Xylariaceae</taxon>
        <taxon>Xylaria</taxon>
    </lineage>
</organism>
<dbReference type="EMBL" id="JAPDGR010001151">
    <property type="protein sequence ID" value="KAJ2985169.1"/>
    <property type="molecule type" value="Genomic_DNA"/>
</dbReference>
<keyword evidence="2" id="KW-1185">Reference proteome</keyword>
<dbReference type="Proteomes" id="UP001143856">
    <property type="component" value="Unassembled WGS sequence"/>
</dbReference>
<protein>
    <submittedName>
        <fullName evidence="1">Uncharacterized protein</fullName>
    </submittedName>
</protein>
<evidence type="ECO:0000313" key="2">
    <source>
        <dbReference type="Proteomes" id="UP001143856"/>
    </source>
</evidence>
<reference evidence="1" key="1">
    <citation type="submission" date="2022-10" db="EMBL/GenBank/DDBJ databases">
        <title>Genome Sequence of Xylaria curta.</title>
        <authorList>
            <person name="Buettner E."/>
        </authorList>
    </citation>
    <scope>NUCLEOTIDE SEQUENCE</scope>
    <source>
        <strain evidence="1">Babe10</strain>
    </source>
</reference>
<sequence length="331" mass="37947">MNTGLLVDLGLRRPHKWETRTLLDWFLESPFQGIVYFLYQTILWLRGNPVKPPRNRVPIKVVFLSDTHDSIVQKVPDGDLLIHCGDLTNDGTAAAIQKQIDWLASLPHQHKVLVCGNHDGWFDLNSRTQEDTLGHRSVDLRTLHYLERKSVTLTFKGDRRLNIYGAPDIPQCGGQEMAFQYTIDQHPWKDTIPLDTDILVTHTPPMLHRDLQLGCPGLLGEIWRKRPKVHVFGHVHYGRGIEPVYWDDCQRAYESLMSRNKRGLIYDMIPNPRWIEALKMLYFATKAILWQWFWLGGASNGGVMINAAMQAGNSGKLINKPPFTIEGRAIK</sequence>